<evidence type="ECO:0000256" key="1">
    <source>
        <dbReference type="ARBA" id="ARBA00005589"/>
    </source>
</evidence>
<dbReference type="HAMAP" id="MF_00270">
    <property type="entry name" value="Ribosomal_bS18"/>
    <property type="match status" value="1"/>
</dbReference>
<comment type="subunit">
    <text evidence="5">Part of the 30S ribosomal subunit. Forms a tight heterodimer with protein bS6.</text>
</comment>
<comment type="caution">
    <text evidence="8">The sequence shown here is derived from an EMBL/GenBank/DDBJ whole genome shotgun (WGS) entry which is preliminary data.</text>
</comment>
<feature type="compositionally biased region" description="Basic and acidic residues" evidence="7">
    <location>
        <begin position="107"/>
        <end position="123"/>
    </location>
</feature>
<dbReference type="GO" id="GO:0070181">
    <property type="term" value="F:small ribosomal subunit rRNA binding"/>
    <property type="evidence" value="ECO:0007669"/>
    <property type="project" value="TreeGrafter"/>
</dbReference>
<dbReference type="Pfam" id="PF01084">
    <property type="entry name" value="Ribosomal_S18"/>
    <property type="match status" value="1"/>
</dbReference>
<dbReference type="InterPro" id="IPR036870">
    <property type="entry name" value="Ribosomal_bS18_sf"/>
</dbReference>
<keyword evidence="5" id="KW-0694">RNA-binding</keyword>
<dbReference type="eggNOG" id="COG0238">
    <property type="taxonomic scope" value="Bacteria"/>
</dbReference>
<dbReference type="EMBL" id="JGYD01000025">
    <property type="protein sequence ID" value="KSV17207.1"/>
    <property type="molecule type" value="Genomic_DNA"/>
</dbReference>
<dbReference type="GO" id="GO:0006412">
    <property type="term" value="P:translation"/>
    <property type="evidence" value="ECO:0007669"/>
    <property type="project" value="UniProtKB-UniRule"/>
</dbReference>
<evidence type="ECO:0000256" key="4">
    <source>
        <dbReference type="ARBA" id="ARBA00035141"/>
    </source>
</evidence>
<name>A0A0V8M0B0_9CHLR</name>
<dbReference type="OrthoDB" id="9812008at2"/>
<dbReference type="PANTHER" id="PTHR13479:SF40">
    <property type="entry name" value="SMALL RIBOSOMAL SUBUNIT PROTEIN BS18M"/>
    <property type="match status" value="1"/>
</dbReference>
<keyword evidence="5" id="KW-0699">rRNA-binding</keyword>
<proteinExistence type="inferred from homology"/>
<gene>
    <name evidence="5" type="primary">rpsR</name>
    <name evidence="8" type="ORF">DA01_07225</name>
</gene>
<evidence type="ECO:0000256" key="7">
    <source>
        <dbReference type="SAM" id="MobiDB-lite"/>
    </source>
</evidence>
<dbReference type="InterPro" id="IPR018275">
    <property type="entry name" value="Ribosomal_bS18_CS"/>
</dbReference>
<evidence type="ECO:0000256" key="2">
    <source>
        <dbReference type="ARBA" id="ARBA00022980"/>
    </source>
</evidence>
<evidence type="ECO:0000256" key="6">
    <source>
        <dbReference type="RuleBase" id="RU003910"/>
    </source>
</evidence>
<reference evidence="8 9" key="1">
    <citation type="journal article" date="2015" name="Sci. Rep.">
        <title>A comparative genomics and reductive dehalogenase gene transcription study of two chloroethene-respiring bacteria, Dehalococcoides mccartyi strains MB and 11a.</title>
        <authorList>
            <person name="Low A."/>
            <person name="Shen Z."/>
            <person name="Cheng D."/>
            <person name="Rogers M.J."/>
            <person name="Lee P.K."/>
            <person name="He J."/>
        </authorList>
    </citation>
    <scope>NUCLEOTIDE SEQUENCE [LARGE SCALE GENOMIC DNA]</scope>
    <source>
        <strain evidence="8 9">MB</strain>
    </source>
</reference>
<keyword evidence="2 5" id="KW-0689">Ribosomal protein</keyword>
<sequence length="147" mass="16428">MSIQERPNRPARGGRGRYTPKRKICSFCAEKVSRIDYKDSAKLARYISDRGKIEPRRRTGTCARHQRALANAIKRARFIALMPFVSEHVRRQGNVATFSPMRELRPEPKVAEPKVEPKVETKAEAAVPEVKAEVAPAAEASESAESA</sequence>
<dbReference type="Proteomes" id="UP000053577">
    <property type="component" value="Unassembled WGS sequence"/>
</dbReference>
<comment type="similarity">
    <text evidence="1 5 6">Belongs to the bacterial ribosomal protein bS18 family.</text>
</comment>
<dbReference type="AlphaFoldDB" id="A0A0V8M0B0"/>
<dbReference type="NCBIfam" id="TIGR00165">
    <property type="entry name" value="S18"/>
    <property type="match status" value="1"/>
</dbReference>
<dbReference type="GO" id="GO:0022627">
    <property type="term" value="C:cytosolic small ribosomal subunit"/>
    <property type="evidence" value="ECO:0007669"/>
    <property type="project" value="TreeGrafter"/>
</dbReference>
<dbReference type="Gene3D" id="4.10.640.10">
    <property type="entry name" value="Ribosomal protein S18"/>
    <property type="match status" value="1"/>
</dbReference>
<evidence type="ECO:0000256" key="3">
    <source>
        <dbReference type="ARBA" id="ARBA00023274"/>
    </source>
</evidence>
<dbReference type="PATRIC" id="fig|61435.5.peg.1420"/>
<dbReference type="PROSITE" id="PS00057">
    <property type="entry name" value="RIBOSOMAL_S18"/>
    <property type="match status" value="1"/>
</dbReference>
<dbReference type="RefSeq" id="WP_058292646.1">
    <property type="nucleotide sequence ID" value="NZ_CP019865.1"/>
</dbReference>
<comment type="function">
    <text evidence="5">Binds as a heterodimer with protein bS6 to the central domain of the 16S rRNA, where it helps stabilize the platform of the 30S subunit.</text>
</comment>
<feature type="region of interest" description="Disordered" evidence="7">
    <location>
        <begin position="107"/>
        <end position="126"/>
    </location>
</feature>
<dbReference type="PANTHER" id="PTHR13479">
    <property type="entry name" value="30S RIBOSOMAL PROTEIN S18"/>
    <property type="match status" value="1"/>
</dbReference>
<dbReference type="PRINTS" id="PR00974">
    <property type="entry name" value="RIBOSOMALS18"/>
</dbReference>
<dbReference type="SUPFAM" id="SSF46911">
    <property type="entry name" value="Ribosomal protein S18"/>
    <property type="match status" value="1"/>
</dbReference>
<organism evidence="8 9">
    <name type="scientific">Dehalococcoides mccartyi</name>
    <dbReference type="NCBI Taxonomy" id="61435"/>
    <lineage>
        <taxon>Bacteria</taxon>
        <taxon>Bacillati</taxon>
        <taxon>Chloroflexota</taxon>
        <taxon>Dehalococcoidia</taxon>
        <taxon>Dehalococcoidales</taxon>
        <taxon>Dehalococcoidaceae</taxon>
        <taxon>Dehalococcoides</taxon>
    </lineage>
</organism>
<protein>
    <recommendedName>
        <fullName evidence="4 5">Small ribosomal subunit protein bS18</fullName>
    </recommendedName>
</protein>
<evidence type="ECO:0000313" key="9">
    <source>
        <dbReference type="Proteomes" id="UP000053577"/>
    </source>
</evidence>
<evidence type="ECO:0000256" key="5">
    <source>
        <dbReference type="HAMAP-Rule" id="MF_00270"/>
    </source>
</evidence>
<accession>A0A0V8M0B0</accession>
<keyword evidence="3 5" id="KW-0687">Ribonucleoprotein</keyword>
<evidence type="ECO:0000313" key="8">
    <source>
        <dbReference type="EMBL" id="KSV17207.1"/>
    </source>
</evidence>
<dbReference type="InterPro" id="IPR001648">
    <property type="entry name" value="Ribosomal_bS18"/>
</dbReference>
<dbReference type="GO" id="GO:0003735">
    <property type="term" value="F:structural constituent of ribosome"/>
    <property type="evidence" value="ECO:0007669"/>
    <property type="project" value="InterPro"/>
</dbReference>